<dbReference type="HOGENOM" id="CLU_2004562_0_0_1"/>
<dbReference type="AlphaFoldDB" id="A0A0C3GEN7"/>
<evidence type="ECO:0000313" key="2">
    <source>
        <dbReference type="Proteomes" id="UP000054321"/>
    </source>
</evidence>
<reference evidence="1 2" key="1">
    <citation type="submission" date="2014-04" db="EMBL/GenBank/DDBJ databases">
        <authorList>
            <consortium name="DOE Joint Genome Institute"/>
            <person name="Kuo A."/>
            <person name="Martino E."/>
            <person name="Perotto S."/>
            <person name="Kohler A."/>
            <person name="Nagy L.G."/>
            <person name="Floudas D."/>
            <person name="Copeland A."/>
            <person name="Barry K.W."/>
            <person name="Cichocki N."/>
            <person name="Veneault-Fourrey C."/>
            <person name="LaButti K."/>
            <person name="Lindquist E.A."/>
            <person name="Lipzen A."/>
            <person name="Lundell T."/>
            <person name="Morin E."/>
            <person name="Murat C."/>
            <person name="Sun H."/>
            <person name="Tunlid A."/>
            <person name="Henrissat B."/>
            <person name="Grigoriev I.V."/>
            <person name="Hibbett D.S."/>
            <person name="Martin F."/>
            <person name="Nordberg H.P."/>
            <person name="Cantor M.N."/>
            <person name="Hua S.X."/>
        </authorList>
    </citation>
    <scope>NUCLEOTIDE SEQUENCE [LARGE SCALE GENOMIC DNA]</scope>
    <source>
        <strain evidence="1 2">Zn</strain>
    </source>
</reference>
<dbReference type="Proteomes" id="UP000054321">
    <property type="component" value="Unassembled WGS sequence"/>
</dbReference>
<reference evidence="2" key="2">
    <citation type="submission" date="2015-01" db="EMBL/GenBank/DDBJ databases">
        <title>Evolutionary Origins and Diversification of the Mycorrhizal Mutualists.</title>
        <authorList>
            <consortium name="DOE Joint Genome Institute"/>
            <consortium name="Mycorrhizal Genomics Consortium"/>
            <person name="Kohler A."/>
            <person name="Kuo A."/>
            <person name="Nagy L.G."/>
            <person name="Floudas D."/>
            <person name="Copeland A."/>
            <person name="Barry K.W."/>
            <person name="Cichocki N."/>
            <person name="Veneault-Fourrey C."/>
            <person name="LaButti K."/>
            <person name="Lindquist E.A."/>
            <person name="Lipzen A."/>
            <person name="Lundell T."/>
            <person name="Morin E."/>
            <person name="Murat C."/>
            <person name="Riley R."/>
            <person name="Ohm R."/>
            <person name="Sun H."/>
            <person name="Tunlid A."/>
            <person name="Henrissat B."/>
            <person name="Grigoriev I.V."/>
            <person name="Hibbett D.S."/>
            <person name="Martin F."/>
        </authorList>
    </citation>
    <scope>NUCLEOTIDE SEQUENCE [LARGE SCALE GENOMIC DNA]</scope>
    <source>
        <strain evidence="2">Zn</strain>
    </source>
</reference>
<keyword evidence="2" id="KW-1185">Reference proteome</keyword>
<name>A0A0C3GEN7_OIDMZ</name>
<proteinExistence type="predicted"/>
<gene>
    <name evidence="1" type="ORF">OIDMADRAFT_21350</name>
</gene>
<organism evidence="1 2">
    <name type="scientific">Oidiodendron maius (strain Zn)</name>
    <dbReference type="NCBI Taxonomy" id="913774"/>
    <lineage>
        <taxon>Eukaryota</taxon>
        <taxon>Fungi</taxon>
        <taxon>Dikarya</taxon>
        <taxon>Ascomycota</taxon>
        <taxon>Pezizomycotina</taxon>
        <taxon>Leotiomycetes</taxon>
        <taxon>Leotiomycetes incertae sedis</taxon>
        <taxon>Myxotrichaceae</taxon>
        <taxon>Oidiodendron</taxon>
    </lineage>
</organism>
<dbReference type="EMBL" id="KN832889">
    <property type="protein sequence ID" value="KIM94590.1"/>
    <property type="molecule type" value="Genomic_DNA"/>
</dbReference>
<sequence length="124" mass="13785">MSLHPRGGNGIFDNYKRCLQPEHNGNGPWVKYGSWKCNQENCKTIVCEACFNRGGKIAHRAVCRFQNLPFYLTASNTSSTTRTSSTPRTFGTLTTSTTRVTPWSITDFTTSGSPQRTPRKFGAS</sequence>
<accession>A0A0C3GEN7</accession>
<evidence type="ECO:0000313" key="1">
    <source>
        <dbReference type="EMBL" id="KIM94590.1"/>
    </source>
</evidence>
<dbReference type="InParanoid" id="A0A0C3GEN7"/>
<protein>
    <submittedName>
        <fullName evidence="1">Uncharacterized protein</fullName>
    </submittedName>
</protein>